<dbReference type="Proteomes" id="UP000253383">
    <property type="component" value="Unassembled WGS sequence"/>
</dbReference>
<dbReference type="EMBL" id="QOWE01000001">
    <property type="protein sequence ID" value="RCR71569.1"/>
    <property type="molecule type" value="Genomic_DNA"/>
</dbReference>
<dbReference type="CDD" id="cd05250">
    <property type="entry name" value="CC3_like_SDR_a"/>
    <property type="match status" value="1"/>
</dbReference>
<dbReference type="Gene3D" id="3.40.50.720">
    <property type="entry name" value="NAD(P)-binding Rossmann-like Domain"/>
    <property type="match status" value="1"/>
</dbReference>
<evidence type="ECO:0000313" key="1">
    <source>
        <dbReference type="EMBL" id="RCR71569.1"/>
    </source>
</evidence>
<dbReference type="PANTHER" id="PTHR14097">
    <property type="entry name" value="OXIDOREDUCTASE HTATIP2"/>
    <property type="match status" value="1"/>
</dbReference>
<comment type="caution">
    <text evidence="1">The sequence shown here is derived from an EMBL/GenBank/DDBJ whole genome shotgun (WGS) entry which is preliminary data.</text>
</comment>
<keyword evidence="2" id="KW-1185">Reference proteome</keyword>
<proteinExistence type="predicted"/>
<dbReference type="SUPFAM" id="SSF51735">
    <property type="entry name" value="NAD(P)-binding Rossmann-fold domains"/>
    <property type="match status" value="1"/>
</dbReference>
<gene>
    <name evidence="1" type="ORF">DUE52_01190</name>
</gene>
<sequence>MTKPTLKTALVVGATGLVGNVLTHRLLDSSAYEKVKVLVRHSLGWQHPRLQEIQYDFDHPNGLLVQADDVFCCLGTTMKKAGSKDAFRKIDYKYPLDVAQRALVNRAKQFFLVSSMGANPDSSIFYNRIKGELERDLTALNYPALFIFRPSLLLGDRNEFRLGERIGEGLMKLLNPLIPAKYKGIRVESVANAMFQKAQEGLTGKHIIESDQLQNF</sequence>
<dbReference type="AlphaFoldDB" id="A0A368JV82"/>
<organism evidence="1 2">
    <name type="scientific">Larkinella punicea</name>
    <dbReference type="NCBI Taxonomy" id="2315727"/>
    <lineage>
        <taxon>Bacteria</taxon>
        <taxon>Pseudomonadati</taxon>
        <taxon>Bacteroidota</taxon>
        <taxon>Cytophagia</taxon>
        <taxon>Cytophagales</taxon>
        <taxon>Spirosomataceae</taxon>
        <taxon>Larkinella</taxon>
    </lineage>
</organism>
<reference evidence="1 2" key="1">
    <citation type="submission" date="2018-07" db="EMBL/GenBank/DDBJ databases">
        <title>Genome analysis of Larkinella rosea.</title>
        <authorList>
            <person name="Zhou Z."/>
            <person name="Wang G."/>
        </authorList>
    </citation>
    <scope>NUCLEOTIDE SEQUENCE [LARGE SCALE GENOMIC DNA]</scope>
    <source>
        <strain evidence="2">zzj9</strain>
    </source>
</reference>
<name>A0A368JV82_9BACT</name>
<dbReference type="PANTHER" id="PTHR14097:SF7">
    <property type="entry name" value="OXIDOREDUCTASE HTATIP2"/>
    <property type="match status" value="1"/>
</dbReference>
<evidence type="ECO:0000313" key="2">
    <source>
        <dbReference type="Proteomes" id="UP000253383"/>
    </source>
</evidence>
<accession>A0A368JV82</accession>
<dbReference type="RefSeq" id="WP_114404102.1">
    <property type="nucleotide sequence ID" value="NZ_QOWE01000001.1"/>
</dbReference>
<dbReference type="InterPro" id="IPR036291">
    <property type="entry name" value="NAD(P)-bd_dom_sf"/>
</dbReference>
<protein>
    <submittedName>
        <fullName evidence="1">Oxidoreductase</fullName>
    </submittedName>
</protein>
<dbReference type="OrthoDB" id="9798632at2"/>